<gene>
    <name evidence="1" type="ORF">Y717_13270</name>
</gene>
<dbReference type="AlphaFoldDB" id="A0A2T7SMX9"/>
<dbReference type="STRING" id="1440053.GCA_000718095_02472"/>
<dbReference type="OrthoDB" id="4290050at2"/>
<keyword evidence="2" id="KW-1185">Reference proteome</keyword>
<dbReference type="Proteomes" id="UP000245992">
    <property type="component" value="Unassembled WGS sequence"/>
</dbReference>
<evidence type="ECO:0000313" key="2">
    <source>
        <dbReference type="Proteomes" id="UP000245992"/>
    </source>
</evidence>
<comment type="caution">
    <text evidence="1">The sequence shown here is derived from an EMBL/GenBank/DDBJ whole genome shotgun (WGS) entry which is preliminary data.</text>
</comment>
<accession>A0A2T7SMX9</accession>
<reference evidence="1 2" key="1">
    <citation type="submission" date="2013-12" db="EMBL/GenBank/DDBJ databases">
        <title>Annotated genome of Streptomyces scopuliridis.</title>
        <authorList>
            <person name="Olson J.B."/>
        </authorList>
    </citation>
    <scope>NUCLEOTIDE SEQUENCE [LARGE SCALE GENOMIC DNA]</scope>
    <source>
        <strain evidence="1 2">RB72</strain>
    </source>
</reference>
<dbReference type="RefSeq" id="WP_030351582.1">
    <property type="nucleotide sequence ID" value="NZ_AZSP01000393.1"/>
</dbReference>
<name>A0A2T7SMX9_9ACTN</name>
<evidence type="ECO:0000313" key="1">
    <source>
        <dbReference type="EMBL" id="PVE04199.1"/>
    </source>
</evidence>
<dbReference type="EMBL" id="AZSP01000393">
    <property type="protein sequence ID" value="PVE04199.1"/>
    <property type="molecule type" value="Genomic_DNA"/>
</dbReference>
<organism evidence="1 2">
    <name type="scientific">Streptomyces scopuliridis RB72</name>
    <dbReference type="NCBI Taxonomy" id="1440053"/>
    <lineage>
        <taxon>Bacteria</taxon>
        <taxon>Bacillati</taxon>
        <taxon>Actinomycetota</taxon>
        <taxon>Actinomycetes</taxon>
        <taxon>Kitasatosporales</taxon>
        <taxon>Streptomycetaceae</taxon>
        <taxon>Streptomyces</taxon>
    </lineage>
</organism>
<protein>
    <submittedName>
        <fullName evidence="1">Uncharacterized protein</fullName>
    </submittedName>
</protein>
<proteinExistence type="predicted"/>
<sequence length="176" mass="19145">MGFWGYFVVGRSERPLAEQPALAAVRHDLTLHQQRPDGWQVWRHPSEPDIGDMGALARAMGSPVLFGFVMGSECVVVEAAAPESGSWYACLAREPMARHLAANDMVLEELFLSAEDATRRAVAWATEAGSAVSAAVEPGTLLEVLRLRRPESFAEELFFRLLDGLGIPGEAEKPGI</sequence>